<sequence>MRNLAALHSLPPTPVARFPSTGHGKEFSIYSMNSHDPDLTSREAPTDESSVRVQKINTQPPQKISLTNHEISLRHMYSARNKTPNSTHLASSWALFCEVWDLIDVTIDRRDMWSTPVARYCNDLIDTLIVDLCDTLTKSADVIALQQPTVEMHTRNQTGTQHDHGQLLLVLAHDFNVMIYPCRYSKLVPGMSYQGCDSAVTSSGKPIAGGKVARVWLLTSSPEYIRVERRKSGRQKSGLVVIAGRGGSGRCPWEFNDIANHLSLVTCSAQFCAIIYKLYSSGENFVVYLPCDVLCDELDARKWFESDGNDPGYKHLNDEEIAHQVIEDNDNGSNVRESDNDEEMDAEEAHSDAYEAIQTAMNWLERQPEGTATQLVLLKRLRDVAAKKPYSAVRAKLFKHVCTTGCIGVRRVALHTSTSWSTAENIPQLIVAVAGLGDARHLQQGSPLVHPRRRLVGPASGRHSGVRVDEAVASRPHGLATRGGGYQVAGAIVLPAAVARVRWNKTRPLCCRLSGTPSYPPSRSLPPGSGTAGGRCKVPPPPRASHPHPPHPPGQPRGVPSGPTQNSGPSRGTASTVGSPLEHTNMAVNNDMMDLVKSYKRFKSNDIL</sequence>
<feature type="region of interest" description="Disordered" evidence="1">
    <location>
        <begin position="512"/>
        <end position="581"/>
    </location>
</feature>
<evidence type="ECO:0000313" key="2">
    <source>
        <dbReference type="EMBL" id="CAD7575285.1"/>
    </source>
</evidence>
<dbReference type="AlphaFoldDB" id="A0A7R9J9Y1"/>
<accession>A0A7R9J9Y1</accession>
<protein>
    <submittedName>
        <fullName evidence="2">(California timema) hypothetical protein</fullName>
    </submittedName>
</protein>
<reference evidence="2" key="1">
    <citation type="submission" date="2020-11" db="EMBL/GenBank/DDBJ databases">
        <authorList>
            <person name="Tran Van P."/>
        </authorList>
    </citation>
    <scope>NUCLEOTIDE SEQUENCE</scope>
</reference>
<name>A0A7R9J9Y1_TIMCA</name>
<gene>
    <name evidence="2" type="ORF">TCMB3V08_LOCUS7882</name>
</gene>
<dbReference type="EMBL" id="OE183074">
    <property type="protein sequence ID" value="CAD7575285.1"/>
    <property type="molecule type" value="Genomic_DNA"/>
</dbReference>
<organism evidence="2">
    <name type="scientific">Timema californicum</name>
    <name type="common">California timema</name>
    <name type="synonym">Walking stick</name>
    <dbReference type="NCBI Taxonomy" id="61474"/>
    <lineage>
        <taxon>Eukaryota</taxon>
        <taxon>Metazoa</taxon>
        <taxon>Ecdysozoa</taxon>
        <taxon>Arthropoda</taxon>
        <taxon>Hexapoda</taxon>
        <taxon>Insecta</taxon>
        <taxon>Pterygota</taxon>
        <taxon>Neoptera</taxon>
        <taxon>Polyneoptera</taxon>
        <taxon>Phasmatodea</taxon>
        <taxon>Timematodea</taxon>
        <taxon>Timematoidea</taxon>
        <taxon>Timematidae</taxon>
        <taxon>Timema</taxon>
    </lineage>
</organism>
<proteinExistence type="predicted"/>
<evidence type="ECO:0000256" key="1">
    <source>
        <dbReference type="SAM" id="MobiDB-lite"/>
    </source>
</evidence>
<feature type="compositionally biased region" description="Polar residues" evidence="1">
    <location>
        <begin position="562"/>
        <end position="578"/>
    </location>
</feature>